<dbReference type="Gene3D" id="1.10.510.10">
    <property type="entry name" value="Transferase(Phosphotransferase) domain 1"/>
    <property type="match status" value="1"/>
</dbReference>
<feature type="domain" description="Protein kinase" evidence="2">
    <location>
        <begin position="169"/>
        <end position="522"/>
    </location>
</feature>
<keyword evidence="1" id="KW-1133">Transmembrane helix</keyword>
<evidence type="ECO:0000313" key="3">
    <source>
        <dbReference type="EMBL" id="CAL8072644.1"/>
    </source>
</evidence>
<dbReference type="InterPro" id="IPR011009">
    <property type="entry name" value="Kinase-like_dom_sf"/>
</dbReference>
<feature type="transmembrane region" description="Helical" evidence="1">
    <location>
        <begin position="127"/>
        <end position="148"/>
    </location>
</feature>
<keyword evidence="1" id="KW-0472">Membrane</keyword>
<dbReference type="InterPro" id="IPR050122">
    <property type="entry name" value="RTK"/>
</dbReference>
<evidence type="ECO:0000259" key="2">
    <source>
        <dbReference type="PROSITE" id="PS50011"/>
    </source>
</evidence>
<evidence type="ECO:0000313" key="4">
    <source>
        <dbReference type="Proteomes" id="UP001642540"/>
    </source>
</evidence>
<dbReference type="EMBL" id="CAXLJM020000007">
    <property type="protein sequence ID" value="CAL8072644.1"/>
    <property type="molecule type" value="Genomic_DNA"/>
</dbReference>
<dbReference type="InterPro" id="IPR001245">
    <property type="entry name" value="Ser-Thr/Tyr_kinase_cat_dom"/>
</dbReference>
<dbReference type="InterPro" id="IPR000719">
    <property type="entry name" value="Prot_kinase_dom"/>
</dbReference>
<sequence length="536" mass="60850">MNPCCNYPLYDGTRYVAVFDFVYCILAITVISLQFINNSKNGIAINLENVPLSSTSITQVLLAYLGISVINLALAVLLYRGVITDNLQKCRAYLIISTLSTIFGIATVIYHGCHLGELSLSMFNSEFVIFLLYHVCKIYALIIIIEFVRELQKLLKSTDGDNTNRRFQYQTLDSHGENSATKPSEVVKHIIFNIPFAERHYVREEDFKIDYNACIEYEDTTSTLKGTLSVTETFKRSVTVKILKSNVRTEKHMIELVKEAKLWSRIGHHEHILQFVGICCTSSDVSRGNVMLLMESYPPRRLDEFLKNSLENQLQNFENTLTDSKLGGSRSNLSNKRLGTLYENFEAKYSNLEPFSTVNMIQWAYQLSSAMEFLHERNVVVGNLQAKSILLVKISRIKLTNFGFASELHEENNLITSIYLSSKISWRWTAMECLCSTNKGLPTEFNEKTDVWSYGSTLWEIFSMGDAPNMFCNLSECISALSNGDRLGKPEYASEGIYKLMLTCWNKAPSDRPGFNIISLFFRSLLSSSIVIENGS</sequence>
<comment type="caution">
    <text evidence="3">The sequence shown here is derived from an EMBL/GenBank/DDBJ whole genome shotgun (WGS) entry which is preliminary data.</text>
</comment>
<dbReference type="PROSITE" id="PS50011">
    <property type="entry name" value="PROTEIN_KINASE_DOM"/>
    <property type="match status" value="1"/>
</dbReference>
<name>A0ABP1PPE6_9HEXA</name>
<feature type="transmembrane region" description="Helical" evidence="1">
    <location>
        <begin position="15"/>
        <end position="36"/>
    </location>
</feature>
<dbReference type="PANTHER" id="PTHR24416:SF635">
    <property type="entry name" value="PROTEIN KINASE DOMAIN-CONTAINING PROTEIN"/>
    <property type="match status" value="1"/>
</dbReference>
<feature type="transmembrane region" description="Helical" evidence="1">
    <location>
        <begin position="91"/>
        <end position="112"/>
    </location>
</feature>
<keyword evidence="4" id="KW-1185">Reference proteome</keyword>
<gene>
    <name evidence="3" type="ORF">ODALV1_LOCUS2263</name>
</gene>
<evidence type="ECO:0000256" key="1">
    <source>
        <dbReference type="SAM" id="Phobius"/>
    </source>
</evidence>
<protein>
    <recommendedName>
        <fullName evidence="2">Protein kinase domain-containing protein</fullName>
    </recommendedName>
</protein>
<proteinExistence type="predicted"/>
<organism evidence="3 4">
    <name type="scientific">Orchesella dallaii</name>
    <dbReference type="NCBI Taxonomy" id="48710"/>
    <lineage>
        <taxon>Eukaryota</taxon>
        <taxon>Metazoa</taxon>
        <taxon>Ecdysozoa</taxon>
        <taxon>Arthropoda</taxon>
        <taxon>Hexapoda</taxon>
        <taxon>Collembola</taxon>
        <taxon>Entomobryomorpha</taxon>
        <taxon>Entomobryoidea</taxon>
        <taxon>Orchesellidae</taxon>
        <taxon>Orchesellinae</taxon>
        <taxon>Orchesella</taxon>
    </lineage>
</organism>
<dbReference type="SUPFAM" id="SSF56112">
    <property type="entry name" value="Protein kinase-like (PK-like)"/>
    <property type="match status" value="1"/>
</dbReference>
<dbReference type="Pfam" id="PF07714">
    <property type="entry name" value="PK_Tyr_Ser-Thr"/>
    <property type="match status" value="1"/>
</dbReference>
<dbReference type="Proteomes" id="UP001642540">
    <property type="component" value="Unassembled WGS sequence"/>
</dbReference>
<dbReference type="PANTHER" id="PTHR24416">
    <property type="entry name" value="TYROSINE-PROTEIN KINASE RECEPTOR"/>
    <property type="match status" value="1"/>
</dbReference>
<feature type="transmembrane region" description="Helical" evidence="1">
    <location>
        <begin position="56"/>
        <end position="79"/>
    </location>
</feature>
<accession>A0ABP1PPE6</accession>
<reference evidence="3 4" key="1">
    <citation type="submission" date="2024-08" db="EMBL/GenBank/DDBJ databases">
        <authorList>
            <person name="Cucini C."/>
            <person name="Frati F."/>
        </authorList>
    </citation>
    <scope>NUCLEOTIDE SEQUENCE [LARGE SCALE GENOMIC DNA]</scope>
</reference>
<dbReference type="Gene3D" id="3.30.200.20">
    <property type="entry name" value="Phosphorylase Kinase, domain 1"/>
    <property type="match status" value="1"/>
</dbReference>
<keyword evidence="1" id="KW-0812">Transmembrane</keyword>